<dbReference type="NCBIfam" id="TIGR03138">
    <property type="entry name" value="QueF"/>
    <property type="match status" value="1"/>
</dbReference>
<keyword evidence="4 5" id="KW-0560">Oxidoreductase</keyword>
<keyword evidence="3 5" id="KW-0521">NADP</keyword>
<comment type="catalytic activity">
    <reaction evidence="5">
        <text>7-aminomethyl-7-carbaguanine + 2 NADP(+) = 7-cyano-7-carbaguanine + 2 NADPH + 3 H(+)</text>
        <dbReference type="Rhea" id="RHEA:13409"/>
        <dbReference type="ChEBI" id="CHEBI:15378"/>
        <dbReference type="ChEBI" id="CHEBI:45075"/>
        <dbReference type="ChEBI" id="CHEBI:57783"/>
        <dbReference type="ChEBI" id="CHEBI:58349"/>
        <dbReference type="ChEBI" id="CHEBI:58703"/>
        <dbReference type="EC" id="1.7.1.13"/>
    </reaction>
</comment>
<gene>
    <name evidence="5 7" type="primary">queF</name>
    <name evidence="7" type="ORF">G3I67_10310</name>
</gene>
<comment type="function">
    <text evidence="5">Catalyzes the NADPH-dependent reduction of 7-cyano-7-deazaguanine (preQ0) to 7-aminomethyl-7-deazaguanine (preQ1).</text>
</comment>
<evidence type="ECO:0000313" key="7">
    <source>
        <dbReference type="EMBL" id="NDY83625.1"/>
    </source>
</evidence>
<dbReference type="GO" id="GO:0008616">
    <property type="term" value="P:tRNA queuosine(34) biosynthetic process"/>
    <property type="evidence" value="ECO:0007669"/>
    <property type="project" value="UniProtKB-UniRule"/>
</dbReference>
<dbReference type="Pfam" id="PF14489">
    <property type="entry name" value="QueF"/>
    <property type="match status" value="1"/>
</dbReference>
<accession>A0A6B2R8J6</accession>
<dbReference type="Pfam" id="PF14819">
    <property type="entry name" value="QueF_N"/>
    <property type="match status" value="1"/>
</dbReference>
<protein>
    <recommendedName>
        <fullName evidence="5">NADPH-dependent 7-cyano-7-deazaguanine reductase</fullName>
        <ecNumber evidence="5">1.7.1.13</ecNumber>
    </recommendedName>
    <alternativeName>
        <fullName evidence="5">7-cyano-7-carbaguanine reductase</fullName>
    </alternativeName>
    <alternativeName>
        <fullName evidence="5">NADPH-dependent nitrile oxidoreductase</fullName>
    </alternativeName>
    <alternativeName>
        <fullName evidence="5">PreQ(0) reductase</fullName>
    </alternativeName>
</protein>
<feature type="binding site" evidence="5">
    <location>
        <begin position="83"/>
        <end position="85"/>
    </location>
    <ligand>
        <name>substrate</name>
    </ligand>
</feature>
<comment type="subunit">
    <text evidence="5">Homodimer.</text>
</comment>
<dbReference type="InterPro" id="IPR050084">
    <property type="entry name" value="NADPH_dep_7-cyano-7-deazaG_red"/>
</dbReference>
<organism evidence="7">
    <name type="scientific">Sheuella amnicola</name>
    <dbReference type="NCBI Taxonomy" id="2707330"/>
    <lineage>
        <taxon>Bacteria</taxon>
        <taxon>Pseudomonadati</taxon>
        <taxon>Pseudomonadota</taxon>
        <taxon>Betaproteobacteria</taxon>
        <taxon>Burkholderiales</taxon>
        <taxon>Alcaligenaceae</taxon>
        <taxon>Sheuella</taxon>
    </lineage>
</organism>
<dbReference type="HAMAP" id="MF_00817">
    <property type="entry name" value="QueF_type2"/>
    <property type="match status" value="1"/>
</dbReference>
<evidence type="ECO:0000259" key="6">
    <source>
        <dbReference type="Pfam" id="PF14819"/>
    </source>
</evidence>
<comment type="caution">
    <text evidence="7">The sequence shown here is derived from an EMBL/GenBank/DDBJ whole genome shotgun (WGS) entry which is preliminary data.</text>
</comment>
<evidence type="ECO:0000256" key="3">
    <source>
        <dbReference type="ARBA" id="ARBA00022857"/>
    </source>
</evidence>
<sequence>MTDFLQHAPLGQTVLYPSQYDAGLLFPIPRAEARSQIGIADSALPFTGWDLWNAYEMSWLNAKGLPQVGILRARVPLDSANIIESKSFKLYLNSFNQTRFDHPQAVIDLLTKDLSDAAAGTVEIDLIGPERFGLEIFGEFDGINLDLQDVEIDQYQTDPTLLELDRHPKSNEAGHVTEQLFSRLLKSNCPVTGQPDWACVQIIYSGKPIDHAGLLKYIVSFRMHSGFHENCVERIFSDIMNRCAPATLSVFARYTRRGGLDINPWRATPGMPAPQWRRSARQ</sequence>
<feature type="binding site" evidence="5">
    <location>
        <begin position="228"/>
        <end position="229"/>
    </location>
    <ligand>
        <name>substrate</name>
    </ligand>
</feature>
<dbReference type="EMBL" id="JAAGRN010000006">
    <property type="protein sequence ID" value="NDY83625.1"/>
    <property type="molecule type" value="Genomic_DNA"/>
</dbReference>
<feature type="active site" description="Thioimide intermediate" evidence="5">
    <location>
        <position position="189"/>
    </location>
</feature>
<dbReference type="InterPro" id="IPR029500">
    <property type="entry name" value="QueF"/>
</dbReference>
<dbReference type="AlphaFoldDB" id="A0A6B2R8J6"/>
<dbReference type="GO" id="GO:0033739">
    <property type="term" value="F:preQ1 synthase activity"/>
    <property type="evidence" value="ECO:0007669"/>
    <property type="project" value="UniProtKB-UniRule"/>
</dbReference>
<keyword evidence="1 5" id="KW-0963">Cytoplasm</keyword>
<comment type="similarity">
    <text evidence="5">Belongs to the GTP cyclohydrolase I family. QueF type 2 subfamily.</text>
</comment>
<dbReference type="SUPFAM" id="SSF55620">
    <property type="entry name" value="Tetrahydrobiopterin biosynthesis enzymes-like"/>
    <property type="match status" value="1"/>
</dbReference>
<dbReference type="InterPro" id="IPR043133">
    <property type="entry name" value="GTP-CH-I_C/QueF"/>
</dbReference>
<evidence type="ECO:0000256" key="1">
    <source>
        <dbReference type="ARBA" id="ARBA00022490"/>
    </source>
</evidence>
<evidence type="ECO:0000256" key="4">
    <source>
        <dbReference type="ARBA" id="ARBA00023002"/>
    </source>
</evidence>
<comment type="subcellular location">
    <subcellularLocation>
        <location evidence="5">Cytoplasm</location>
    </subcellularLocation>
</comment>
<keyword evidence="2 5" id="KW-0671">Queuosine biosynthesis</keyword>
<dbReference type="PANTHER" id="PTHR34354">
    <property type="entry name" value="NADPH-DEPENDENT 7-CYANO-7-DEAZAGUANINE REDUCTASE"/>
    <property type="match status" value="1"/>
</dbReference>
<comment type="pathway">
    <text evidence="5">tRNA modification; tRNA-queuosine biosynthesis.</text>
</comment>
<feature type="binding site" evidence="5">
    <location>
        <begin position="85"/>
        <end position="86"/>
    </location>
    <ligand>
        <name>NADPH</name>
        <dbReference type="ChEBI" id="CHEBI:57783"/>
    </ligand>
</feature>
<name>A0A6B2R8J6_9BURK</name>
<dbReference type="PANTHER" id="PTHR34354:SF1">
    <property type="entry name" value="NADPH-DEPENDENT 7-CYANO-7-DEAZAGUANINE REDUCTASE"/>
    <property type="match status" value="1"/>
</dbReference>
<evidence type="ECO:0000256" key="5">
    <source>
        <dbReference type="HAMAP-Rule" id="MF_00817"/>
    </source>
</evidence>
<dbReference type="UniPathway" id="UPA00392"/>
<feature type="domain" description="NADPH-dependent 7-cyano-7-deazaguanine reductase N-terminal" evidence="6">
    <location>
        <begin position="16"/>
        <end position="126"/>
    </location>
</feature>
<dbReference type="GO" id="GO:0005737">
    <property type="term" value="C:cytoplasm"/>
    <property type="evidence" value="ECO:0007669"/>
    <property type="project" value="UniProtKB-SubCell"/>
</dbReference>
<dbReference type="Gene3D" id="3.30.1130.10">
    <property type="match status" value="2"/>
</dbReference>
<proteinExistence type="inferred from homology"/>
<feature type="binding site" evidence="5">
    <location>
        <begin position="257"/>
        <end position="258"/>
    </location>
    <ligand>
        <name>NADPH</name>
        <dbReference type="ChEBI" id="CHEBI:57783"/>
    </ligand>
</feature>
<dbReference type="InterPro" id="IPR016428">
    <property type="entry name" value="QueF_type2"/>
</dbReference>
<dbReference type="InterPro" id="IPR029139">
    <property type="entry name" value="QueF_N"/>
</dbReference>
<dbReference type="PIRSF" id="PIRSF004750">
    <property type="entry name" value="Nitrile_oxidored_YqcD_prd"/>
    <property type="match status" value="1"/>
</dbReference>
<feature type="active site" description="Proton donor" evidence="5">
    <location>
        <position position="196"/>
    </location>
</feature>
<dbReference type="EC" id="1.7.1.13" evidence="5"/>
<dbReference type="RefSeq" id="WP_163654999.1">
    <property type="nucleotide sequence ID" value="NZ_JAAGRN010000006.1"/>
</dbReference>
<evidence type="ECO:0000256" key="2">
    <source>
        <dbReference type="ARBA" id="ARBA00022785"/>
    </source>
</evidence>
<reference evidence="7" key="1">
    <citation type="submission" date="2020-02" db="EMBL/GenBank/DDBJ databases">
        <authorList>
            <person name="Chen W.-M."/>
        </authorList>
    </citation>
    <scope>NUCLEOTIDE SEQUENCE</scope>
    <source>
        <strain evidence="7">NBD-18</strain>
    </source>
</reference>